<organism evidence="7">
    <name type="scientific">Candidatus Kentrum sp. LFY</name>
    <dbReference type="NCBI Taxonomy" id="2126342"/>
    <lineage>
        <taxon>Bacteria</taxon>
        <taxon>Pseudomonadati</taxon>
        <taxon>Pseudomonadota</taxon>
        <taxon>Gammaproteobacteria</taxon>
        <taxon>Candidatus Kentrum</taxon>
    </lineage>
</organism>
<gene>
    <name evidence="5" type="primary">coaE</name>
    <name evidence="7" type="ORF">BECKLFY1418A_GA0070994_11531</name>
</gene>
<evidence type="ECO:0000313" key="7">
    <source>
        <dbReference type="EMBL" id="VFK01588.1"/>
    </source>
</evidence>
<keyword evidence="5 7" id="KW-0418">Kinase</keyword>
<dbReference type="GO" id="GO:0005524">
    <property type="term" value="F:ATP binding"/>
    <property type="evidence" value="ECO:0007669"/>
    <property type="project" value="UniProtKB-UniRule"/>
</dbReference>
<evidence type="ECO:0000256" key="5">
    <source>
        <dbReference type="HAMAP-Rule" id="MF_00376"/>
    </source>
</evidence>
<evidence type="ECO:0000256" key="3">
    <source>
        <dbReference type="ARBA" id="ARBA00022840"/>
    </source>
</evidence>
<comment type="catalytic activity">
    <reaction evidence="5">
        <text>3'-dephospho-CoA + ATP = ADP + CoA + H(+)</text>
        <dbReference type="Rhea" id="RHEA:18245"/>
        <dbReference type="ChEBI" id="CHEBI:15378"/>
        <dbReference type="ChEBI" id="CHEBI:30616"/>
        <dbReference type="ChEBI" id="CHEBI:57287"/>
        <dbReference type="ChEBI" id="CHEBI:57328"/>
        <dbReference type="ChEBI" id="CHEBI:456216"/>
        <dbReference type="EC" id="2.7.1.24"/>
    </reaction>
</comment>
<comment type="function">
    <text evidence="5">Catalyzes the phosphorylation of the 3'-hydroxyl group of dephosphocoenzyme A to form coenzyme A.</text>
</comment>
<sequence>MVNGSRFTVALTGGIASGKSTVARILARQGVAIINADEVARDVVEPGQPALAEIVSAFGMDVLAAGRLDRAALRARVFSAPAERERIEGILHPRIREEMRRRSDTAEGAYCVLAIPLLLEGTRKAPVAGMRNGARGSSGEANSGEVNLACKEAWRVARVLVVDTPVARQVERACKRDGASEAAIRAIIDAQASREGRLAAADDVIVNDGDVERLGRETMDVHYRYLEMARVW</sequence>
<dbReference type="InterPro" id="IPR001977">
    <property type="entry name" value="Depp_CoAkinase"/>
</dbReference>
<keyword evidence="5" id="KW-0963">Cytoplasm</keyword>
<dbReference type="GO" id="GO:0015937">
    <property type="term" value="P:coenzyme A biosynthetic process"/>
    <property type="evidence" value="ECO:0007669"/>
    <property type="project" value="UniProtKB-UniRule"/>
</dbReference>
<comment type="subcellular location">
    <subcellularLocation>
        <location evidence="5">Cytoplasm</location>
    </subcellularLocation>
</comment>
<dbReference type="PANTHER" id="PTHR10695">
    <property type="entry name" value="DEPHOSPHO-COA KINASE-RELATED"/>
    <property type="match status" value="1"/>
</dbReference>
<dbReference type="GO" id="GO:0005737">
    <property type="term" value="C:cytoplasm"/>
    <property type="evidence" value="ECO:0007669"/>
    <property type="project" value="UniProtKB-SubCell"/>
</dbReference>
<keyword evidence="3 5" id="KW-0067">ATP-binding</keyword>
<dbReference type="AlphaFoldDB" id="A0A450V9Y1"/>
<dbReference type="EMBL" id="CAADFH010000153">
    <property type="protein sequence ID" value="VFK01588.1"/>
    <property type="molecule type" value="Genomic_DNA"/>
</dbReference>
<evidence type="ECO:0000256" key="1">
    <source>
        <dbReference type="ARBA" id="ARBA00009018"/>
    </source>
</evidence>
<dbReference type="SUPFAM" id="SSF52540">
    <property type="entry name" value="P-loop containing nucleoside triphosphate hydrolases"/>
    <property type="match status" value="1"/>
</dbReference>
<dbReference type="InterPro" id="IPR027417">
    <property type="entry name" value="P-loop_NTPase"/>
</dbReference>
<keyword evidence="2 5" id="KW-0547">Nucleotide-binding</keyword>
<dbReference type="Pfam" id="PF01121">
    <property type="entry name" value="CoaE"/>
    <property type="match status" value="2"/>
</dbReference>
<comment type="pathway">
    <text evidence="5">Cofactor biosynthesis; coenzyme A biosynthesis; CoA from (R)-pantothenate: step 5/5.</text>
</comment>
<keyword evidence="4 5" id="KW-0173">Coenzyme A biosynthesis</keyword>
<feature type="binding site" evidence="5">
    <location>
        <begin position="16"/>
        <end position="21"/>
    </location>
    <ligand>
        <name>ATP</name>
        <dbReference type="ChEBI" id="CHEBI:30616"/>
    </ligand>
</feature>
<dbReference type="PANTHER" id="PTHR10695:SF46">
    <property type="entry name" value="BIFUNCTIONAL COENZYME A SYNTHASE-RELATED"/>
    <property type="match status" value="1"/>
</dbReference>
<accession>A0A450V9Y1</accession>
<dbReference type="Gene3D" id="3.40.50.300">
    <property type="entry name" value="P-loop containing nucleotide triphosphate hydrolases"/>
    <property type="match status" value="1"/>
</dbReference>
<evidence type="ECO:0000256" key="2">
    <source>
        <dbReference type="ARBA" id="ARBA00022741"/>
    </source>
</evidence>
<evidence type="ECO:0000256" key="4">
    <source>
        <dbReference type="ARBA" id="ARBA00022993"/>
    </source>
</evidence>
<protein>
    <recommendedName>
        <fullName evidence="5 6">Dephospho-CoA kinase</fullName>
        <ecNumber evidence="5 6">2.7.1.24</ecNumber>
    </recommendedName>
    <alternativeName>
        <fullName evidence="5">Dephosphocoenzyme A kinase</fullName>
    </alternativeName>
</protein>
<dbReference type="EC" id="2.7.1.24" evidence="5 6"/>
<evidence type="ECO:0000256" key="6">
    <source>
        <dbReference type="NCBIfam" id="TIGR00152"/>
    </source>
</evidence>
<dbReference type="UniPathway" id="UPA00241">
    <property type="reaction ID" value="UER00356"/>
</dbReference>
<dbReference type="GO" id="GO:0004140">
    <property type="term" value="F:dephospho-CoA kinase activity"/>
    <property type="evidence" value="ECO:0007669"/>
    <property type="project" value="UniProtKB-UniRule"/>
</dbReference>
<name>A0A450V9Y1_9GAMM</name>
<reference evidence="7" key="1">
    <citation type="submission" date="2019-02" db="EMBL/GenBank/DDBJ databases">
        <authorList>
            <person name="Gruber-Vodicka R. H."/>
            <person name="Seah K. B. B."/>
        </authorList>
    </citation>
    <scope>NUCLEOTIDE SEQUENCE</scope>
    <source>
        <strain evidence="7">BECK_M6</strain>
    </source>
</reference>
<dbReference type="CDD" id="cd02022">
    <property type="entry name" value="DPCK"/>
    <property type="match status" value="1"/>
</dbReference>
<proteinExistence type="inferred from homology"/>
<dbReference type="PROSITE" id="PS51219">
    <property type="entry name" value="DPCK"/>
    <property type="match status" value="1"/>
</dbReference>
<dbReference type="HAMAP" id="MF_00376">
    <property type="entry name" value="Dephospho_CoA_kinase"/>
    <property type="match status" value="1"/>
</dbReference>
<comment type="similarity">
    <text evidence="1 5">Belongs to the CoaE family.</text>
</comment>
<dbReference type="NCBIfam" id="TIGR00152">
    <property type="entry name" value="dephospho-CoA kinase"/>
    <property type="match status" value="1"/>
</dbReference>
<keyword evidence="5" id="KW-0808">Transferase</keyword>